<sequence>MSEVPETGLFLTDDPYSLNYMPYQCFCHWPGLEHLQEFKCIPKYMICTYHGHLILLSSEYFLETMINLREQRTWSDICVAKRD</sequence>
<reference evidence="1" key="1">
    <citation type="submission" date="2018-02" db="EMBL/GenBank/DDBJ databases">
        <title>Rhizophora mucronata_Transcriptome.</title>
        <authorList>
            <person name="Meera S.P."/>
            <person name="Sreeshan A."/>
            <person name="Augustine A."/>
        </authorList>
    </citation>
    <scope>NUCLEOTIDE SEQUENCE</scope>
    <source>
        <tissue evidence="1">Leaf</tissue>
    </source>
</reference>
<dbReference type="EMBL" id="GGEC01027217">
    <property type="protein sequence ID" value="MBX07701.1"/>
    <property type="molecule type" value="Transcribed_RNA"/>
</dbReference>
<evidence type="ECO:0000313" key="1">
    <source>
        <dbReference type="EMBL" id="MBX07701.1"/>
    </source>
</evidence>
<accession>A0A2P2KPQ2</accession>
<organism evidence="1">
    <name type="scientific">Rhizophora mucronata</name>
    <name type="common">Asiatic mangrove</name>
    <dbReference type="NCBI Taxonomy" id="61149"/>
    <lineage>
        <taxon>Eukaryota</taxon>
        <taxon>Viridiplantae</taxon>
        <taxon>Streptophyta</taxon>
        <taxon>Embryophyta</taxon>
        <taxon>Tracheophyta</taxon>
        <taxon>Spermatophyta</taxon>
        <taxon>Magnoliopsida</taxon>
        <taxon>eudicotyledons</taxon>
        <taxon>Gunneridae</taxon>
        <taxon>Pentapetalae</taxon>
        <taxon>rosids</taxon>
        <taxon>fabids</taxon>
        <taxon>Malpighiales</taxon>
        <taxon>Rhizophoraceae</taxon>
        <taxon>Rhizophora</taxon>
    </lineage>
</organism>
<proteinExistence type="predicted"/>
<name>A0A2P2KPQ2_RHIMU</name>
<dbReference type="AlphaFoldDB" id="A0A2P2KPQ2"/>
<protein>
    <submittedName>
        <fullName evidence="1">Uncharacterized protein</fullName>
    </submittedName>
</protein>